<reference evidence="6 7" key="1">
    <citation type="submission" date="2019-02" db="EMBL/GenBank/DDBJ databases">
        <title>Deep-cultivation of Planctomycetes and their phenomic and genomic characterization uncovers novel biology.</title>
        <authorList>
            <person name="Wiegand S."/>
            <person name="Jogler M."/>
            <person name="Boedeker C."/>
            <person name="Pinto D."/>
            <person name="Vollmers J."/>
            <person name="Rivas-Marin E."/>
            <person name="Kohn T."/>
            <person name="Peeters S.H."/>
            <person name="Heuer A."/>
            <person name="Rast P."/>
            <person name="Oberbeckmann S."/>
            <person name="Bunk B."/>
            <person name="Jeske O."/>
            <person name="Meyerdierks A."/>
            <person name="Storesund J.E."/>
            <person name="Kallscheuer N."/>
            <person name="Luecker S."/>
            <person name="Lage O.M."/>
            <person name="Pohl T."/>
            <person name="Merkel B.J."/>
            <person name="Hornburger P."/>
            <person name="Mueller R.-W."/>
            <person name="Bruemmer F."/>
            <person name="Labrenz M."/>
            <person name="Spormann A.M."/>
            <person name="Op den Camp H."/>
            <person name="Overmann J."/>
            <person name="Amann R."/>
            <person name="Jetten M.S.M."/>
            <person name="Mascher T."/>
            <person name="Medema M.H."/>
            <person name="Devos D.P."/>
            <person name="Kaster A.-K."/>
            <person name="Ovreas L."/>
            <person name="Rohde M."/>
            <person name="Galperin M.Y."/>
            <person name="Jogler C."/>
        </authorList>
    </citation>
    <scope>NUCLEOTIDE SEQUENCE [LARGE SCALE GENOMIC DNA]</scope>
    <source>
        <strain evidence="6 7">Pla133</strain>
    </source>
</reference>
<name>A0A518BP31_9BACT</name>
<dbReference type="PROSITE" id="PS51470">
    <property type="entry name" value="FG_GAP"/>
    <property type="match status" value="3"/>
</dbReference>
<dbReference type="SMART" id="SM00191">
    <property type="entry name" value="Int_alpha"/>
    <property type="match status" value="7"/>
</dbReference>
<dbReference type="GO" id="GO:0008305">
    <property type="term" value="C:integrin complex"/>
    <property type="evidence" value="ECO:0007669"/>
    <property type="project" value="InterPro"/>
</dbReference>
<feature type="domain" description="Right handed beta helix" evidence="5">
    <location>
        <begin position="793"/>
        <end position="945"/>
    </location>
</feature>
<dbReference type="GO" id="GO:0007155">
    <property type="term" value="P:cell adhesion"/>
    <property type="evidence" value="ECO:0007669"/>
    <property type="project" value="InterPro"/>
</dbReference>
<dbReference type="EMBL" id="CP036287">
    <property type="protein sequence ID" value="QDU68693.1"/>
    <property type="molecule type" value="Genomic_DNA"/>
</dbReference>
<dbReference type="RefSeq" id="WP_145067920.1">
    <property type="nucleotide sequence ID" value="NZ_CP036287.1"/>
</dbReference>
<dbReference type="InterPro" id="IPR013519">
    <property type="entry name" value="Int_alpha_beta-p"/>
</dbReference>
<keyword evidence="4" id="KW-0325">Glycoprotein</keyword>
<dbReference type="Pfam" id="PF13229">
    <property type="entry name" value="Beta_helix"/>
    <property type="match status" value="1"/>
</dbReference>
<dbReference type="InterPro" id="IPR013517">
    <property type="entry name" value="FG-GAP"/>
</dbReference>
<keyword evidence="7" id="KW-1185">Reference proteome</keyword>
<keyword evidence="1" id="KW-0732">Signal</keyword>
<dbReference type="GO" id="GO:0016787">
    <property type="term" value="F:hydrolase activity"/>
    <property type="evidence" value="ECO:0007669"/>
    <property type="project" value="UniProtKB-KW"/>
</dbReference>
<dbReference type="InterPro" id="IPR011050">
    <property type="entry name" value="Pectin_lyase_fold/virulence"/>
</dbReference>
<dbReference type="KEGG" id="pbap:Pla133_37960"/>
<keyword evidence="3" id="KW-0378">Hydrolase</keyword>
<evidence type="ECO:0000256" key="4">
    <source>
        <dbReference type="ARBA" id="ARBA00023180"/>
    </source>
</evidence>
<keyword evidence="2" id="KW-0677">Repeat</keyword>
<dbReference type="InterPro" id="IPR039448">
    <property type="entry name" value="Beta_helix"/>
</dbReference>
<dbReference type="SUPFAM" id="SSF51126">
    <property type="entry name" value="Pectin lyase-like"/>
    <property type="match status" value="1"/>
</dbReference>
<accession>A0A518BP31</accession>
<dbReference type="SUPFAM" id="SSF69318">
    <property type="entry name" value="Integrin alpha N-terminal domain"/>
    <property type="match status" value="2"/>
</dbReference>
<dbReference type="AlphaFoldDB" id="A0A518BP31"/>
<sequence>MILPIRSTLVAGLILAAPQAGLGQDLVQQHLFTFRGKALLDHAGSSVAVLGDLNGDGRAEVVVAAPRPITGTVGYVQVYDGATGAPYYRIDGPTLADGLSDRFGEALAVVPDINDDGIADLAVGAPRDDDNGAESGSVFVYSGLDGLELHQYVGLPGERLGAVLALADLDGDGRDDLVASTPGTQAAVGFSGAWLRSTAIAEAPSASEVLLVVSGPGSFGTSIAGLGDLTGDGSEEFAVGSPAFDALGGLLPDAGAIDIYSGSTGTLLYRIEGSQAGAGLGTSLARIPSVDGDGLDELAVGSPWFDGVAGEDCGRVQLYSGDWLRQSAQGGSPAGTPTLWVVQGTTALDRFGYRARNLGDMGGDGIADVGVGAPRTGNVTNGGAARVLSGIDGTELFAQGGGAGSLTGVALASGDVNGDGELDLVVGQPRDGGEGYGLAKVVSSKELRLTADRHSLSVNDGGTVHFDLQGTPSLIGHLYVLLGTASGTSPGLPTPAGVLPINFDGYTNYTLSQAPELGGFFGFFGAGTHAQASIFLPAGTSPSLVGVKLNYAWATLDMGTPGFPTTAVSNAVPLGFETDTCVAVGGLGDCNGNGQLDACDIADGTSIDCNQNGLPDECELLVAGADVDLDGILDVCQSVVYVDASATGAKNGTSWANAYTDLRAAMSLAPEYSQVWVAVGTYTPWPNDQNHGASFLLRDTVGVYGGFVGGETSLSQRDWVNFAPTLSGDVLFDDFAPGGGILDNSWNVVGAGTNAGPTAVLDGFRISGGNAVEVLGCDVFAVYFSSCRGGGLYSEGAPTIRHCVFESNFGGHHGGGAYTLRDTRFIDCEFVANVAIRGGGVYSDVGAKPTFQDCVFRQNNAQFGGGIFATGIASAGPLLIDCLLIGNNSAEGGAAAYAEVASINLVGSTVVHNRSQTTGGGVFSTFGSSVALRNSILWGNRGAGGVGGQAEQMQSAGGLPNIQWTTIEGWNGSLFGISSDGNNPLFVDIDGLDGIAGNADDNLRLAPGSPARDSGNSIIVPTDVFDVDGDGDKSEPLPLDLGGNPRVVNDPLAPDTGVAGTLGAVVDRGAYEG</sequence>
<evidence type="ECO:0000256" key="3">
    <source>
        <dbReference type="ARBA" id="ARBA00022801"/>
    </source>
</evidence>
<dbReference type="PANTHER" id="PTHR23221:SF7">
    <property type="entry name" value="PHOSPHATIDYLINOSITOL-GLYCAN-SPECIFIC PHOSPHOLIPASE D"/>
    <property type="match status" value="1"/>
</dbReference>
<protein>
    <submittedName>
        <fullName evidence="6">FG-GAP repeat protein</fullName>
    </submittedName>
</protein>
<evidence type="ECO:0000256" key="2">
    <source>
        <dbReference type="ARBA" id="ARBA00022737"/>
    </source>
</evidence>
<evidence type="ECO:0000313" key="6">
    <source>
        <dbReference type="EMBL" id="QDU68693.1"/>
    </source>
</evidence>
<gene>
    <name evidence="6" type="ORF">Pla133_37960</name>
</gene>
<organism evidence="6 7">
    <name type="scientific">Engelhardtia mirabilis</name>
    <dbReference type="NCBI Taxonomy" id="2528011"/>
    <lineage>
        <taxon>Bacteria</taxon>
        <taxon>Pseudomonadati</taxon>
        <taxon>Planctomycetota</taxon>
        <taxon>Planctomycetia</taxon>
        <taxon>Planctomycetia incertae sedis</taxon>
        <taxon>Engelhardtia</taxon>
    </lineage>
</organism>
<dbReference type="PRINTS" id="PR01185">
    <property type="entry name" value="INTEGRINA"/>
</dbReference>
<dbReference type="InterPro" id="IPR028994">
    <property type="entry name" value="Integrin_alpha_N"/>
</dbReference>
<dbReference type="PANTHER" id="PTHR23221">
    <property type="entry name" value="GLYCOSYLPHOSPHATIDYLINOSITOL PHOSPHOLIPASE D"/>
    <property type="match status" value="1"/>
</dbReference>
<dbReference type="Gene3D" id="2.130.10.130">
    <property type="entry name" value="Integrin alpha, N-terminal"/>
    <property type="match status" value="4"/>
</dbReference>
<proteinExistence type="predicted"/>
<evidence type="ECO:0000259" key="5">
    <source>
        <dbReference type="Pfam" id="PF13229"/>
    </source>
</evidence>
<evidence type="ECO:0000313" key="7">
    <source>
        <dbReference type="Proteomes" id="UP000316921"/>
    </source>
</evidence>
<evidence type="ECO:0000256" key="1">
    <source>
        <dbReference type="ARBA" id="ARBA00022729"/>
    </source>
</evidence>
<dbReference type="Pfam" id="PF01839">
    <property type="entry name" value="FG-GAP"/>
    <property type="match status" value="3"/>
</dbReference>
<dbReference type="Proteomes" id="UP000316921">
    <property type="component" value="Chromosome"/>
</dbReference>
<dbReference type="InterPro" id="IPR000413">
    <property type="entry name" value="Integrin_alpha"/>
</dbReference>